<dbReference type="InterPro" id="IPR056003">
    <property type="entry name" value="CT398_CC_hairpin"/>
</dbReference>
<sequence>MLEEIRGLLILQDRDRRLLGYQKELAKLPQDEARAKARLAGDTANLKKAHDELKAAELKVKKIEMDVQTRRTTIQRLRTQQFETKKNDEYNALGHEITRYEKEVDTFETLELEAMEEVDIFRKKHADAEGELAKTQKIVDEDLALIKQRKAKTEELVSEVQAERDKLVLDVSDDYLPIYNKLMKSKDGMAIATLRNGQCTGCHVKVIASTVIAVQSEKEVTQCENCGRILSVDE</sequence>
<gene>
    <name evidence="4" type="ORF">ACFSSA_14745</name>
</gene>
<dbReference type="EMBL" id="JBHUIT010000034">
    <property type="protein sequence ID" value="MFD2257937.1"/>
    <property type="molecule type" value="Genomic_DNA"/>
</dbReference>
<dbReference type="RefSeq" id="WP_386821344.1">
    <property type="nucleotide sequence ID" value="NZ_JBHUIT010000034.1"/>
</dbReference>
<keyword evidence="5" id="KW-1185">Reference proteome</keyword>
<feature type="domain" description="C4-type zinc ribbon" evidence="2">
    <location>
        <begin position="199"/>
        <end position="230"/>
    </location>
</feature>
<dbReference type="Pfam" id="PF02591">
    <property type="entry name" value="Zn_ribbon_9"/>
    <property type="match status" value="1"/>
</dbReference>
<protein>
    <submittedName>
        <fullName evidence="4">Zinc ribbon domain-containing protein</fullName>
    </submittedName>
</protein>
<feature type="coiled-coil region" evidence="1">
    <location>
        <begin position="39"/>
        <end position="66"/>
    </location>
</feature>
<organism evidence="4 5">
    <name type="scientific">Luteolibacter algae</name>
    <dbReference type="NCBI Taxonomy" id="454151"/>
    <lineage>
        <taxon>Bacteria</taxon>
        <taxon>Pseudomonadati</taxon>
        <taxon>Verrucomicrobiota</taxon>
        <taxon>Verrucomicrobiia</taxon>
        <taxon>Verrucomicrobiales</taxon>
        <taxon>Verrucomicrobiaceae</taxon>
        <taxon>Luteolibacter</taxon>
    </lineage>
</organism>
<evidence type="ECO:0000313" key="4">
    <source>
        <dbReference type="EMBL" id="MFD2257937.1"/>
    </source>
</evidence>
<accession>A0ABW5DAK7</accession>
<proteinExistence type="predicted"/>
<dbReference type="Gene3D" id="1.10.287.1490">
    <property type="match status" value="1"/>
</dbReference>
<evidence type="ECO:0000259" key="3">
    <source>
        <dbReference type="Pfam" id="PF24481"/>
    </source>
</evidence>
<evidence type="ECO:0000313" key="5">
    <source>
        <dbReference type="Proteomes" id="UP001597375"/>
    </source>
</evidence>
<evidence type="ECO:0000259" key="2">
    <source>
        <dbReference type="Pfam" id="PF02591"/>
    </source>
</evidence>
<reference evidence="5" key="1">
    <citation type="journal article" date="2019" name="Int. J. Syst. Evol. Microbiol.">
        <title>The Global Catalogue of Microorganisms (GCM) 10K type strain sequencing project: providing services to taxonomists for standard genome sequencing and annotation.</title>
        <authorList>
            <consortium name="The Broad Institute Genomics Platform"/>
            <consortium name="The Broad Institute Genome Sequencing Center for Infectious Disease"/>
            <person name="Wu L."/>
            <person name="Ma J."/>
        </authorList>
    </citation>
    <scope>NUCLEOTIDE SEQUENCE [LARGE SCALE GENOMIC DNA]</scope>
    <source>
        <strain evidence="5">CGMCC 4.7106</strain>
    </source>
</reference>
<dbReference type="Pfam" id="PF24481">
    <property type="entry name" value="CT398_CC"/>
    <property type="match status" value="1"/>
</dbReference>
<evidence type="ECO:0000256" key="1">
    <source>
        <dbReference type="SAM" id="Coils"/>
    </source>
</evidence>
<keyword evidence="1" id="KW-0175">Coiled coil</keyword>
<name>A0ABW5DAK7_9BACT</name>
<dbReference type="Proteomes" id="UP001597375">
    <property type="component" value="Unassembled WGS sequence"/>
</dbReference>
<feature type="domain" description="CT398-like coiled coil hairpin" evidence="3">
    <location>
        <begin position="11"/>
        <end position="185"/>
    </location>
</feature>
<comment type="caution">
    <text evidence="4">The sequence shown here is derived from an EMBL/GenBank/DDBJ whole genome shotgun (WGS) entry which is preliminary data.</text>
</comment>
<dbReference type="InterPro" id="IPR003743">
    <property type="entry name" value="Zf-RING_7"/>
</dbReference>